<dbReference type="Proteomes" id="UP000185934">
    <property type="component" value="Chromosome"/>
</dbReference>
<keyword evidence="1" id="KW-0001">2Fe-2S</keyword>
<dbReference type="GO" id="GO:0005737">
    <property type="term" value="C:cytoplasm"/>
    <property type="evidence" value="ECO:0007669"/>
    <property type="project" value="UniProtKB-ARBA"/>
</dbReference>
<dbReference type="Pfam" id="PF06902">
    <property type="entry name" value="Fer4_19"/>
    <property type="match status" value="1"/>
</dbReference>
<dbReference type="InterPro" id="IPR042216">
    <property type="entry name" value="MitoNEET_CISD"/>
</dbReference>
<dbReference type="GO" id="GO:0046872">
    <property type="term" value="F:metal ion binding"/>
    <property type="evidence" value="ECO:0007669"/>
    <property type="project" value="UniProtKB-KW"/>
</dbReference>
<dbReference type="PANTHER" id="PTHR46491">
    <property type="entry name" value="CDGSH IRON SULFUR DOMAIN PROTEIN HOMOLOG"/>
    <property type="match status" value="1"/>
</dbReference>
<reference evidence="7" key="1">
    <citation type="submission" date="2016-11" db="EMBL/GenBank/DDBJ databases">
        <title>Dehalogenimonas formicexedens sp. nov., a chlorinated alkane respiring bacterium isolated from contaminated groundwater.</title>
        <authorList>
            <person name="Key T.A."/>
            <person name="Bowman K.S."/>
            <person name="Lee I."/>
            <person name="Chun J."/>
            <person name="Albuquerque L."/>
            <person name="da Costa M.S."/>
            <person name="Rainey F.A."/>
            <person name="Moe W.M."/>
        </authorList>
    </citation>
    <scope>NUCLEOTIDE SEQUENCE [LARGE SCALE GENOMIC DNA]</scope>
    <source>
        <strain evidence="7">NSZ-14</strain>
    </source>
</reference>
<keyword evidence="7" id="KW-1185">Reference proteome</keyword>
<accession>A0A1P8F803</accession>
<dbReference type="Pfam" id="PF09360">
    <property type="entry name" value="zf-CDGSH"/>
    <property type="match status" value="2"/>
</dbReference>
<evidence type="ECO:0000313" key="7">
    <source>
        <dbReference type="Proteomes" id="UP000185934"/>
    </source>
</evidence>
<keyword evidence="4" id="KW-0411">Iron-sulfur</keyword>
<evidence type="ECO:0000256" key="3">
    <source>
        <dbReference type="ARBA" id="ARBA00023004"/>
    </source>
</evidence>
<dbReference type="OrthoDB" id="9793389at2"/>
<dbReference type="KEGG" id="dfo:Dform_01276"/>
<evidence type="ECO:0000256" key="4">
    <source>
        <dbReference type="ARBA" id="ARBA00023014"/>
    </source>
</evidence>
<organism evidence="6 7">
    <name type="scientific">Dehalogenimonas formicexedens</name>
    <dbReference type="NCBI Taxonomy" id="1839801"/>
    <lineage>
        <taxon>Bacteria</taxon>
        <taxon>Bacillati</taxon>
        <taxon>Chloroflexota</taxon>
        <taxon>Dehalococcoidia</taxon>
        <taxon>Dehalococcoidales</taxon>
        <taxon>Dehalococcoidaceae</taxon>
        <taxon>Dehalogenimonas</taxon>
    </lineage>
</organism>
<keyword evidence="3" id="KW-0408">Iron</keyword>
<evidence type="ECO:0000259" key="5">
    <source>
        <dbReference type="SMART" id="SM00704"/>
    </source>
</evidence>
<dbReference type="STRING" id="1839801.Dform_01276"/>
<proteinExistence type="predicted"/>
<keyword evidence="2" id="KW-0479">Metal-binding</keyword>
<dbReference type="PANTHER" id="PTHR46491:SF3">
    <property type="entry name" value="CDGSH IRON-SULFUR DOMAIN-CONTAINING PROTEIN 3, MITOCHONDRIAL"/>
    <property type="match status" value="1"/>
</dbReference>
<feature type="domain" description="Iron-binding zinc finger CDGSH type" evidence="5">
    <location>
        <begin position="47"/>
        <end position="82"/>
    </location>
</feature>
<dbReference type="PIRSF" id="PIRSF009180">
    <property type="entry name" value="UCP009180"/>
    <property type="match status" value="1"/>
</dbReference>
<dbReference type="SMART" id="SM00704">
    <property type="entry name" value="ZnF_CDGSH"/>
    <property type="match status" value="2"/>
</dbReference>
<protein>
    <submittedName>
        <fullName evidence="6">Zn-finger domain of CDGSH type-containing protein</fullName>
    </submittedName>
</protein>
<name>A0A1P8F803_9CHLR</name>
<dbReference type="InterPro" id="IPR052950">
    <property type="entry name" value="CISD"/>
</dbReference>
<evidence type="ECO:0000256" key="2">
    <source>
        <dbReference type="ARBA" id="ARBA00022723"/>
    </source>
</evidence>
<feature type="domain" description="Iron-binding zinc finger CDGSH type" evidence="5">
    <location>
        <begin position="194"/>
        <end position="231"/>
    </location>
</feature>
<dbReference type="InterPro" id="IPR016548">
    <property type="entry name" value="UCP009180"/>
</dbReference>
<dbReference type="Gene3D" id="3.40.5.90">
    <property type="entry name" value="CDGSH iron-sulfur domain, mitoNEET-type"/>
    <property type="match status" value="2"/>
</dbReference>
<gene>
    <name evidence="6" type="ORF">Dform_01276</name>
</gene>
<sequence>MNTGHEPSEDSYRIKITKNGPYVVSGGLPLAEQIICQDAEGHCHGWRQGKVFEVPETYTLCRCGKSKNKPFCDGSHYRSGFDGTETASRASFSTQSVEVVGPDLTLSEVPILCAEARFCQRAGDTWHLVKKSDDQECRKIAIEEASECPSGRIVLKDKDGNVIEPELTPSIGLIEDVPAGFSGPIWVRGGIPIESSDGFDYERRNRVTLCRCGHSSNMPFCDGSHLEFKFRSSE</sequence>
<dbReference type="RefSeq" id="WP_076004272.1">
    <property type="nucleotide sequence ID" value="NZ_CP018258.1"/>
</dbReference>
<evidence type="ECO:0000256" key="1">
    <source>
        <dbReference type="ARBA" id="ARBA00022714"/>
    </source>
</evidence>
<dbReference type="GO" id="GO:0051537">
    <property type="term" value="F:2 iron, 2 sulfur cluster binding"/>
    <property type="evidence" value="ECO:0007669"/>
    <property type="project" value="UniProtKB-KW"/>
</dbReference>
<dbReference type="AlphaFoldDB" id="A0A1P8F803"/>
<dbReference type="InterPro" id="IPR018967">
    <property type="entry name" value="FeS-contain_CDGSH-typ"/>
</dbReference>
<dbReference type="EMBL" id="CP018258">
    <property type="protein sequence ID" value="APV44604.1"/>
    <property type="molecule type" value="Genomic_DNA"/>
</dbReference>
<dbReference type="InterPro" id="IPR010693">
    <property type="entry name" value="Divergent_4Fe-4S_mono-cluster"/>
</dbReference>
<evidence type="ECO:0000313" key="6">
    <source>
        <dbReference type="EMBL" id="APV44604.1"/>
    </source>
</evidence>